<dbReference type="OrthoDB" id="6399948at2"/>
<accession>A0A2S9YKT1</accession>
<protein>
    <submittedName>
        <fullName evidence="2">Tetratricopeptide repeat protein</fullName>
    </submittedName>
</protein>
<dbReference type="RefSeq" id="WP_106091354.1">
    <property type="nucleotide sequence ID" value="NZ_PVNL01000090.1"/>
</dbReference>
<dbReference type="InterPro" id="IPR019734">
    <property type="entry name" value="TPR_rpt"/>
</dbReference>
<dbReference type="InterPro" id="IPR011990">
    <property type="entry name" value="TPR-like_helical_dom_sf"/>
</dbReference>
<dbReference type="SUPFAM" id="SSF48452">
    <property type="entry name" value="TPR-like"/>
    <property type="match status" value="1"/>
</dbReference>
<name>A0A2S9YKT1_9BACT</name>
<evidence type="ECO:0000313" key="2">
    <source>
        <dbReference type="EMBL" id="PRQ05689.1"/>
    </source>
</evidence>
<proteinExistence type="predicted"/>
<dbReference type="AlphaFoldDB" id="A0A2S9YKT1"/>
<dbReference type="Proteomes" id="UP000238823">
    <property type="component" value="Unassembled WGS sequence"/>
</dbReference>
<gene>
    <name evidence="2" type="ORF">ENSA7_44220</name>
</gene>
<keyword evidence="1" id="KW-0802">TPR repeat</keyword>
<comment type="caution">
    <text evidence="2">The sequence shown here is derived from an EMBL/GenBank/DDBJ whole genome shotgun (WGS) entry which is preliminary data.</text>
</comment>
<dbReference type="PROSITE" id="PS50005">
    <property type="entry name" value="TPR"/>
    <property type="match status" value="1"/>
</dbReference>
<dbReference type="EMBL" id="PVNL01000090">
    <property type="protein sequence ID" value="PRQ05689.1"/>
    <property type="molecule type" value="Genomic_DNA"/>
</dbReference>
<evidence type="ECO:0000313" key="3">
    <source>
        <dbReference type="Proteomes" id="UP000238823"/>
    </source>
</evidence>
<feature type="repeat" description="TPR" evidence="1">
    <location>
        <begin position="202"/>
        <end position="235"/>
    </location>
</feature>
<dbReference type="SMART" id="SM00028">
    <property type="entry name" value="TPR"/>
    <property type="match status" value="2"/>
</dbReference>
<reference evidence="2 3" key="1">
    <citation type="submission" date="2018-03" db="EMBL/GenBank/DDBJ databases">
        <title>Draft Genome Sequences of the Obligatory Marine Myxobacteria Enhygromyxa salina SWB007.</title>
        <authorList>
            <person name="Poehlein A."/>
            <person name="Moghaddam J.A."/>
            <person name="Harms H."/>
            <person name="Alanjari M."/>
            <person name="Koenig G.M."/>
            <person name="Daniel R."/>
            <person name="Schaeberle T.F."/>
        </authorList>
    </citation>
    <scope>NUCLEOTIDE SEQUENCE [LARGE SCALE GENOMIC DNA]</scope>
    <source>
        <strain evidence="2 3">SWB007</strain>
    </source>
</reference>
<evidence type="ECO:0000256" key="1">
    <source>
        <dbReference type="PROSITE-ProRule" id="PRU00339"/>
    </source>
</evidence>
<sequence>MAYIRNHGNQLAIVHGERDPDTRKVEQRVLFTICSKPEAREILGRGSGCVRFEYGLEQRYPQINFNWSRIRAGIEERMDTLPDIYPYRAAETQGQFRRDLCAFTRQLGLADPQLMYSAAELVSEHRVELEYLRDLIDWRLKLCDQEPNKFNGDNAFYWVHRLRANEEPLEVGELMAELYDKRDLDRLKVLAQLFLDCYDNYVEGHNYLGLIALEREEIEDAVEHFQRAMEQGRTLFPKRLAKQHYWTNTQTRPYMRAMRNLAGALMRLARYDESLELCERMERECGDVDTAGTFRAHIYLNQGRWIEAWKDAKRLAELWPEHAYLAAFAALERGDRDDALQWFLYAALNLPRTGHMLLRQRVSRPCDHEQARDHNLGVEAVQSLEPFLTQLSRSSRAFFKRILNAPTTQALLTEVEEVEQRRHEQHRTGQREAYDRMQQLRSLEFAREVAEQVAVELKG</sequence>
<organism evidence="2 3">
    <name type="scientific">Enhygromyxa salina</name>
    <dbReference type="NCBI Taxonomy" id="215803"/>
    <lineage>
        <taxon>Bacteria</taxon>
        <taxon>Pseudomonadati</taxon>
        <taxon>Myxococcota</taxon>
        <taxon>Polyangia</taxon>
        <taxon>Nannocystales</taxon>
        <taxon>Nannocystaceae</taxon>
        <taxon>Enhygromyxa</taxon>
    </lineage>
</organism>
<dbReference type="Gene3D" id="1.25.40.10">
    <property type="entry name" value="Tetratricopeptide repeat domain"/>
    <property type="match status" value="2"/>
</dbReference>